<accession>A0ABS4CHJ0</accession>
<proteinExistence type="predicted"/>
<dbReference type="RefSeq" id="WP_209556921.1">
    <property type="nucleotide sequence ID" value="NZ_JAEDXU010000003.1"/>
</dbReference>
<keyword evidence="1" id="KW-1133">Transmembrane helix</keyword>
<feature type="transmembrane region" description="Helical" evidence="1">
    <location>
        <begin position="40"/>
        <end position="57"/>
    </location>
</feature>
<gene>
    <name evidence="2" type="ORF">I6N96_07365</name>
</gene>
<feature type="transmembrane region" description="Helical" evidence="1">
    <location>
        <begin position="162"/>
        <end position="182"/>
    </location>
</feature>
<comment type="caution">
    <text evidence="2">The sequence shown here is derived from an EMBL/GenBank/DDBJ whole genome shotgun (WGS) entry which is preliminary data.</text>
</comment>
<dbReference type="Pfam" id="PF09605">
    <property type="entry name" value="Trep_Strep"/>
    <property type="match status" value="1"/>
</dbReference>
<reference evidence="2 3" key="1">
    <citation type="submission" date="2020-12" db="EMBL/GenBank/DDBJ databases">
        <title>Vagococcus allomyrinae sp. nov. and Enterococcus lavae sp. nov., isolated from the larvae of Allomyrina dichotoma.</title>
        <authorList>
            <person name="Lee S.D."/>
        </authorList>
    </citation>
    <scope>NUCLEOTIDE SEQUENCE [LARGE SCALE GENOMIC DNA]</scope>
    <source>
        <strain evidence="2 3">BWM-S5</strain>
    </source>
</reference>
<protein>
    <submittedName>
        <fullName evidence="2">MptD family putative ECF transporter S component</fullName>
    </submittedName>
</protein>
<dbReference type="Proteomes" id="UP000673375">
    <property type="component" value="Unassembled WGS sequence"/>
</dbReference>
<evidence type="ECO:0000313" key="2">
    <source>
        <dbReference type="EMBL" id="MBP1046098.1"/>
    </source>
</evidence>
<keyword evidence="1" id="KW-0812">Transmembrane</keyword>
<keyword evidence="3" id="KW-1185">Reference proteome</keyword>
<dbReference type="InterPro" id="IPR011733">
    <property type="entry name" value="CHP02185_IM"/>
</dbReference>
<feature type="transmembrane region" description="Helical" evidence="1">
    <location>
        <begin position="12"/>
        <end position="34"/>
    </location>
</feature>
<dbReference type="EMBL" id="JAEDXU010000003">
    <property type="protein sequence ID" value="MBP1046098.1"/>
    <property type="molecule type" value="Genomic_DNA"/>
</dbReference>
<sequence>MKKLKIQDVISVGIYTTIYFLIVFLCMMGLRFTIPAFNSILIPGVTALFAGIVYLLMLNRVPRFGAITIMGSVMGLFFLVSGHFPLSFVPNIICAVLADLIQYKTAINKKLRTYLSYIVFSYGLTGPVLPLWFMKNAYVDSLVARGKDAAYIESVFAPVTTFSFYLCIFSVIIGGIAGMMLGRTLYNKHFSKVEDRSYDSTASEF</sequence>
<name>A0ABS4CHJ0_9ENTE</name>
<dbReference type="NCBIfam" id="TIGR02185">
    <property type="entry name" value="Trep_Strep"/>
    <property type="match status" value="1"/>
</dbReference>
<keyword evidence="1" id="KW-0472">Membrane</keyword>
<feature type="transmembrane region" description="Helical" evidence="1">
    <location>
        <begin position="114"/>
        <end position="133"/>
    </location>
</feature>
<evidence type="ECO:0000313" key="3">
    <source>
        <dbReference type="Proteomes" id="UP000673375"/>
    </source>
</evidence>
<organism evidence="2 3">
    <name type="scientific">Enterococcus larvae</name>
    <dbReference type="NCBI Taxonomy" id="2794352"/>
    <lineage>
        <taxon>Bacteria</taxon>
        <taxon>Bacillati</taxon>
        <taxon>Bacillota</taxon>
        <taxon>Bacilli</taxon>
        <taxon>Lactobacillales</taxon>
        <taxon>Enterococcaceae</taxon>
        <taxon>Enterococcus</taxon>
    </lineage>
</organism>
<evidence type="ECO:0000256" key="1">
    <source>
        <dbReference type="SAM" id="Phobius"/>
    </source>
</evidence>